<evidence type="ECO:0008006" key="5">
    <source>
        <dbReference type="Google" id="ProtNLM"/>
    </source>
</evidence>
<protein>
    <recommendedName>
        <fullName evidence="5">Protein kinase domain-containing protein</fullName>
    </recommendedName>
</protein>
<proteinExistence type="predicted"/>
<keyword evidence="2" id="KW-0472">Membrane</keyword>
<evidence type="ECO:0000256" key="2">
    <source>
        <dbReference type="SAM" id="Phobius"/>
    </source>
</evidence>
<evidence type="ECO:0000313" key="4">
    <source>
        <dbReference type="Proteomes" id="UP001303647"/>
    </source>
</evidence>
<evidence type="ECO:0000313" key="3">
    <source>
        <dbReference type="EMBL" id="KAK4248277.1"/>
    </source>
</evidence>
<dbReference type="SUPFAM" id="SSF56112">
    <property type="entry name" value="Protein kinase-like (PK-like)"/>
    <property type="match status" value="1"/>
</dbReference>
<dbReference type="EMBL" id="MU857640">
    <property type="protein sequence ID" value="KAK4248277.1"/>
    <property type="molecule type" value="Genomic_DNA"/>
</dbReference>
<dbReference type="Proteomes" id="UP001303647">
    <property type="component" value="Unassembled WGS sequence"/>
</dbReference>
<comment type="caution">
    <text evidence="3">The sequence shown here is derived from an EMBL/GenBank/DDBJ whole genome shotgun (WGS) entry which is preliminary data.</text>
</comment>
<keyword evidence="2" id="KW-0812">Transmembrane</keyword>
<feature type="transmembrane region" description="Helical" evidence="2">
    <location>
        <begin position="29"/>
        <end position="52"/>
    </location>
</feature>
<reference evidence="3" key="2">
    <citation type="submission" date="2023-05" db="EMBL/GenBank/DDBJ databases">
        <authorList>
            <consortium name="Lawrence Berkeley National Laboratory"/>
            <person name="Steindorff A."/>
            <person name="Hensen N."/>
            <person name="Bonometti L."/>
            <person name="Westerberg I."/>
            <person name="Brannstrom I.O."/>
            <person name="Guillou S."/>
            <person name="Cros-Aarteil S."/>
            <person name="Calhoun S."/>
            <person name="Haridas S."/>
            <person name="Kuo A."/>
            <person name="Mondo S."/>
            <person name="Pangilinan J."/>
            <person name="Riley R."/>
            <person name="Labutti K."/>
            <person name="Andreopoulos B."/>
            <person name="Lipzen A."/>
            <person name="Chen C."/>
            <person name="Yanf M."/>
            <person name="Daum C."/>
            <person name="Ng V."/>
            <person name="Clum A."/>
            <person name="Ohm R."/>
            <person name="Martin F."/>
            <person name="Silar P."/>
            <person name="Natvig D."/>
            <person name="Lalanne C."/>
            <person name="Gautier V."/>
            <person name="Ament-Velasquez S.L."/>
            <person name="Kruys A."/>
            <person name="Hutchinson M.I."/>
            <person name="Powell A.J."/>
            <person name="Barry K."/>
            <person name="Miller A.N."/>
            <person name="Grigoriev I.V."/>
            <person name="Debuchy R."/>
            <person name="Gladieux P."/>
            <person name="Thoren M.H."/>
            <person name="Johannesson H."/>
        </authorList>
    </citation>
    <scope>NUCLEOTIDE SEQUENCE</scope>
    <source>
        <strain evidence="3">CBS 359.72</strain>
    </source>
</reference>
<dbReference type="InterPro" id="IPR011009">
    <property type="entry name" value="Kinase-like_dom_sf"/>
</dbReference>
<dbReference type="AlphaFoldDB" id="A0AAN7CW52"/>
<gene>
    <name evidence="3" type="ORF">C7999DRAFT_31334</name>
</gene>
<organism evidence="3 4">
    <name type="scientific">Corynascus novoguineensis</name>
    <dbReference type="NCBI Taxonomy" id="1126955"/>
    <lineage>
        <taxon>Eukaryota</taxon>
        <taxon>Fungi</taxon>
        <taxon>Dikarya</taxon>
        <taxon>Ascomycota</taxon>
        <taxon>Pezizomycotina</taxon>
        <taxon>Sordariomycetes</taxon>
        <taxon>Sordariomycetidae</taxon>
        <taxon>Sordariales</taxon>
        <taxon>Chaetomiaceae</taxon>
        <taxon>Corynascus</taxon>
    </lineage>
</organism>
<sequence>MDTPPTTDQVTPAPTSSLSSSFSSHPEQLGALLGSILGFAFLVLLTCCLVSFRRRQLRQRKREARAYRRYYYGHEDDEESDVVRVQSTVRHSTPYWNLHYYGSRRDTGAGTGIKTSTWTTVPPPILNFIDALSGFHSLGIVHQDLQIDNYILIQDGSRLVVCDLESRWGQRAAPKIAFEGGVADSG</sequence>
<keyword evidence="4" id="KW-1185">Reference proteome</keyword>
<feature type="region of interest" description="Disordered" evidence="1">
    <location>
        <begin position="1"/>
        <end position="21"/>
    </location>
</feature>
<evidence type="ECO:0000256" key="1">
    <source>
        <dbReference type="SAM" id="MobiDB-lite"/>
    </source>
</evidence>
<keyword evidence="2" id="KW-1133">Transmembrane helix</keyword>
<name>A0AAN7CW52_9PEZI</name>
<reference evidence="3" key="1">
    <citation type="journal article" date="2023" name="Mol. Phylogenet. Evol.">
        <title>Genome-scale phylogeny and comparative genomics of the fungal order Sordariales.</title>
        <authorList>
            <person name="Hensen N."/>
            <person name="Bonometti L."/>
            <person name="Westerberg I."/>
            <person name="Brannstrom I.O."/>
            <person name="Guillou S."/>
            <person name="Cros-Aarteil S."/>
            <person name="Calhoun S."/>
            <person name="Haridas S."/>
            <person name="Kuo A."/>
            <person name="Mondo S."/>
            <person name="Pangilinan J."/>
            <person name="Riley R."/>
            <person name="LaButti K."/>
            <person name="Andreopoulos B."/>
            <person name="Lipzen A."/>
            <person name="Chen C."/>
            <person name="Yan M."/>
            <person name="Daum C."/>
            <person name="Ng V."/>
            <person name="Clum A."/>
            <person name="Steindorff A."/>
            <person name="Ohm R.A."/>
            <person name="Martin F."/>
            <person name="Silar P."/>
            <person name="Natvig D.O."/>
            <person name="Lalanne C."/>
            <person name="Gautier V."/>
            <person name="Ament-Velasquez S.L."/>
            <person name="Kruys A."/>
            <person name="Hutchinson M.I."/>
            <person name="Powell A.J."/>
            <person name="Barry K."/>
            <person name="Miller A.N."/>
            <person name="Grigoriev I.V."/>
            <person name="Debuchy R."/>
            <person name="Gladieux P."/>
            <person name="Hiltunen Thoren M."/>
            <person name="Johannesson H."/>
        </authorList>
    </citation>
    <scope>NUCLEOTIDE SEQUENCE</scope>
    <source>
        <strain evidence="3">CBS 359.72</strain>
    </source>
</reference>
<feature type="compositionally biased region" description="Polar residues" evidence="1">
    <location>
        <begin position="1"/>
        <end position="15"/>
    </location>
</feature>
<accession>A0AAN7CW52</accession>